<name>Q5GVI1_XANOR</name>
<dbReference type="GO" id="GO:0032259">
    <property type="term" value="P:methylation"/>
    <property type="evidence" value="ECO:0007669"/>
    <property type="project" value="UniProtKB-KW"/>
</dbReference>
<proteinExistence type="predicted"/>
<keyword evidence="2" id="KW-1185">Reference proteome</keyword>
<dbReference type="EMBL" id="AE013598">
    <property type="protein sequence ID" value="AAW77292.1"/>
    <property type="molecule type" value="Genomic_DNA"/>
</dbReference>
<evidence type="ECO:0000313" key="1">
    <source>
        <dbReference type="EMBL" id="AAW77292.1"/>
    </source>
</evidence>
<dbReference type="HOGENOM" id="CLU_057700_1_0_6"/>
<evidence type="ECO:0000313" key="2">
    <source>
        <dbReference type="Proteomes" id="UP000006735"/>
    </source>
</evidence>
<dbReference type="InterPro" id="IPR029063">
    <property type="entry name" value="SAM-dependent_MTases_sf"/>
</dbReference>
<keyword evidence="1" id="KW-0808">Transferase</keyword>
<dbReference type="Proteomes" id="UP000006735">
    <property type="component" value="Chromosome"/>
</dbReference>
<keyword evidence="1" id="KW-0489">Methyltransferase</keyword>
<sequence>MSIRIACSMRCRVCQRNGVRSRPGMRVGTATANHGMLCRDGSATMPLPSLHPRGIVRPSHTELSAVPHYSGPLVVLADAQALLAARGSGLTHWTGSLDLGRSTDTAQLDAQTWQWRGRGYPYPGKLKDRTLYFWDGDDFAPISRYSGALIKLVPTEWGAPTFEIDGIKMLPSAQLSPFEDARRKVALVDPRGKTVLDTCGGLGYFAACCLEAGVAQLLSFEKNADVLWLRTLNPWSPDPETAGGRLQLTHADVAQHIATLADDAVDAILHDPPRFGIAGELYSQVFYDQLARVLRRGGRLFHYTGAPNKLTSGRDVPNEVSKRLAKAGFTTQRALDGVLASLPARR</sequence>
<organism evidence="1 2">
    <name type="scientific">Xanthomonas oryzae pv. oryzae (strain KACC10331 / KXO85)</name>
    <dbReference type="NCBI Taxonomy" id="291331"/>
    <lineage>
        <taxon>Bacteria</taxon>
        <taxon>Pseudomonadati</taxon>
        <taxon>Pseudomonadota</taxon>
        <taxon>Gammaproteobacteria</taxon>
        <taxon>Lysobacterales</taxon>
        <taxon>Lysobacteraceae</taxon>
        <taxon>Xanthomonas</taxon>
    </lineage>
</organism>
<protein>
    <submittedName>
        <fullName evidence="1">Predicted archaeal methyltransferase</fullName>
    </submittedName>
</protein>
<dbReference type="SUPFAM" id="SSF53335">
    <property type="entry name" value="S-adenosyl-L-methionine-dependent methyltransferases"/>
    <property type="match status" value="1"/>
</dbReference>
<dbReference type="AlphaFoldDB" id="Q5GVI1"/>
<reference evidence="1 2" key="1">
    <citation type="journal article" date="2005" name="Nucleic Acids Res.">
        <title>The genome sequence of Xanthomonas oryzae pathovar oryzae KACC10331, the bacterial blight pathogen of rice.</title>
        <authorList>
            <person name="Lee B.M."/>
            <person name="Park Y.J."/>
            <person name="Park D.S."/>
            <person name="Kang H.W."/>
            <person name="Kim J.G."/>
            <person name="Song E.S."/>
            <person name="Park I.C."/>
            <person name="Yoon U.H."/>
            <person name="Hahn J.H."/>
            <person name="Koo B.S."/>
            <person name="Lee G.B."/>
            <person name="Kim H."/>
            <person name="Park H.S."/>
            <person name="Yoon K.O."/>
            <person name="Kim J.H."/>
            <person name="Jung C.H."/>
            <person name="Koh N.H."/>
            <person name="Seo J.S."/>
            <person name="Go S.J."/>
        </authorList>
    </citation>
    <scope>NUCLEOTIDE SEQUENCE [LARGE SCALE GENOMIC DNA]</scope>
    <source>
        <strain evidence="2">KACC10331 / KXO85</strain>
    </source>
</reference>
<dbReference type="STRING" id="291331.XOO4038"/>
<dbReference type="GO" id="GO:0008168">
    <property type="term" value="F:methyltransferase activity"/>
    <property type="evidence" value="ECO:0007669"/>
    <property type="project" value="UniProtKB-KW"/>
</dbReference>
<dbReference type="KEGG" id="xoo:XOO4038"/>
<dbReference type="Gene3D" id="3.40.50.150">
    <property type="entry name" value="Vaccinia Virus protein VP39"/>
    <property type="match status" value="1"/>
</dbReference>
<gene>
    <name evidence="1" type="ordered locus">XOO4038</name>
</gene>
<accession>Q5GVI1</accession>
<dbReference type="CDD" id="cd02440">
    <property type="entry name" value="AdoMet_MTases"/>
    <property type="match status" value="1"/>
</dbReference>